<keyword evidence="2" id="KW-1185">Reference proteome</keyword>
<name>A0A938XW35_9BACL</name>
<dbReference type="EMBL" id="JAFBEB010000010">
    <property type="protein sequence ID" value="MBM7591232.1"/>
    <property type="molecule type" value="Genomic_DNA"/>
</dbReference>
<dbReference type="AlphaFoldDB" id="A0A938XW35"/>
<dbReference type="Proteomes" id="UP000717624">
    <property type="component" value="Unassembled WGS sequence"/>
</dbReference>
<gene>
    <name evidence="1" type="ORF">JOD01_002859</name>
</gene>
<organism evidence="1 2">
    <name type="scientific">Brevibacillus fulvus</name>
    <dbReference type="NCBI Taxonomy" id="1125967"/>
    <lineage>
        <taxon>Bacteria</taxon>
        <taxon>Bacillati</taxon>
        <taxon>Bacillota</taxon>
        <taxon>Bacilli</taxon>
        <taxon>Bacillales</taxon>
        <taxon>Paenibacillaceae</taxon>
        <taxon>Brevibacillus</taxon>
    </lineage>
</organism>
<reference evidence="1" key="1">
    <citation type="submission" date="2021-01" db="EMBL/GenBank/DDBJ databases">
        <title>Genomic Encyclopedia of Type Strains, Phase IV (KMG-IV): sequencing the most valuable type-strain genomes for metagenomic binning, comparative biology and taxonomic classification.</title>
        <authorList>
            <person name="Goeker M."/>
        </authorList>
    </citation>
    <scope>NUCLEOTIDE SEQUENCE</scope>
    <source>
        <strain evidence="1">DSM 25523</strain>
    </source>
</reference>
<evidence type="ECO:0000313" key="2">
    <source>
        <dbReference type="Proteomes" id="UP000717624"/>
    </source>
</evidence>
<accession>A0A938XW35</accession>
<proteinExistence type="predicted"/>
<evidence type="ECO:0000313" key="1">
    <source>
        <dbReference type="EMBL" id="MBM7591232.1"/>
    </source>
</evidence>
<comment type="caution">
    <text evidence="1">The sequence shown here is derived from an EMBL/GenBank/DDBJ whole genome shotgun (WGS) entry which is preliminary data.</text>
</comment>
<protein>
    <submittedName>
        <fullName evidence="1">Transposase-like protein</fullName>
    </submittedName>
</protein>
<sequence length="61" mass="7397">MNCLDCGHKMTYLRPGINSRKRGAWHCYQCGKTYRQLTIDDFLHPMDKARKRLERRRRGQE</sequence>